<evidence type="ECO:0000256" key="3">
    <source>
        <dbReference type="ARBA" id="ARBA00012756"/>
    </source>
</evidence>
<dbReference type="InterPro" id="IPR017853">
    <property type="entry name" value="GH"/>
</dbReference>
<evidence type="ECO:0000256" key="2">
    <source>
        <dbReference type="ARBA" id="ARBA00009809"/>
    </source>
</evidence>
<evidence type="ECO:0000313" key="11">
    <source>
        <dbReference type="EMBL" id="MBS0028162.1"/>
    </source>
</evidence>
<name>A0ABS5IYW6_9BACT</name>
<dbReference type="InterPro" id="IPR035992">
    <property type="entry name" value="Ricin_B-like_lectins"/>
</dbReference>
<dbReference type="Gene3D" id="3.20.20.80">
    <property type="entry name" value="Glycosidases"/>
    <property type="match status" value="1"/>
</dbReference>
<dbReference type="SMART" id="SM00458">
    <property type="entry name" value="RICIN"/>
    <property type="match status" value="1"/>
</dbReference>
<dbReference type="CDD" id="cd00161">
    <property type="entry name" value="beta-trefoil_Ricin-like"/>
    <property type="match status" value="1"/>
</dbReference>
<dbReference type="InterPro" id="IPR001944">
    <property type="entry name" value="Glycoside_Hdrlase_35"/>
</dbReference>
<dbReference type="InterPro" id="IPR025300">
    <property type="entry name" value="BetaGal_jelly_roll_dom"/>
</dbReference>
<gene>
    <name evidence="11" type="ORF">KE626_12665</name>
</gene>
<dbReference type="PANTHER" id="PTHR23421">
    <property type="entry name" value="BETA-GALACTOSIDASE RELATED"/>
    <property type="match status" value="1"/>
</dbReference>
<dbReference type="Pfam" id="PF13364">
    <property type="entry name" value="BetaGal_ABD2"/>
    <property type="match status" value="1"/>
</dbReference>
<evidence type="ECO:0000256" key="5">
    <source>
        <dbReference type="ARBA" id="ARBA00022801"/>
    </source>
</evidence>
<dbReference type="Gene3D" id="2.80.10.50">
    <property type="match status" value="2"/>
</dbReference>
<reference evidence="11 12" key="1">
    <citation type="submission" date="2021-04" db="EMBL/GenBank/DDBJ databases">
        <title>Chitinophaga sp. nov., isolated from the rhizosphere soil.</title>
        <authorList>
            <person name="He S."/>
        </authorList>
    </citation>
    <scope>NUCLEOTIDE SEQUENCE [LARGE SCALE GENOMIC DNA]</scope>
    <source>
        <strain evidence="11 12">2R12</strain>
    </source>
</reference>
<dbReference type="SUPFAM" id="SSF51445">
    <property type="entry name" value="(Trans)glycosidases"/>
    <property type="match status" value="1"/>
</dbReference>
<organism evidence="11 12">
    <name type="scientific">Chitinophaga hostae</name>
    <dbReference type="NCBI Taxonomy" id="2831022"/>
    <lineage>
        <taxon>Bacteria</taxon>
        <taxon>Pseudomonadati</taxon>
        <taxon>Bacteroidota</taxon>
        <taxon>Chitinophagia</taxon>
        <taxon>Chitinophagales</taxon>
        <taxon>Chitinophagaceae</taxon>
        <taxon>Chitinophaga</taxon>
    </lineage>
</organism>
<dbReference type="EMBL" id="JAGTXB010000005">
    <property type="protein sequence ID" value="MBS0028162.1"/>
    <property type="molecule type" value="Genomic_DNA"/>
</dbReference>
<dbReference type="RefSeq" id="WP_211973272.1">
    <property type="nucleotide sequence ID" value="NZ_CBFHAM010000003.1"/>
</dbReference>
<dbReference type="SUPFAM" id="SSF50370">
    <property type="entry name" value="Ricin B-like lectins"/>
    <property type="match status" value="1"/>
</dbReference>
<dbReference type="InterPro" id="IPR026444">
    <property type="entry name" value="Secre_tail"/>
</dbReference>
<keyword evidence="6" id="KW-0325">Glycoprotein</keyword>
<dbReference type="InterPro" id="IPR008979">
    <property type="entry name" value="Galactose-bd-like_sf"/>
</dbReference>
<dbReference type="Gene3D" id="2.60.120.260">
    <property type="entry name" value="Galactose-binding domain-like"/>
    <property type="match status" value="3"/>
</dbReference>
<feature type="chain" id="PRO_5047290906" description="beta-galactosidase" evidence="9">
    <location>
        <begin position="28"/>
        <end position="1237"/>
    </location>
</feature>
<evidence type="ECO:0000256" key="4">
    <source>
        <dbReference type="ARBA" id="ARBA00022729"/>
    </source>
</evidence>
<dbReference type="Pfam" id="PF18962">
    <property type="entry name" value="Por_Secre_tail"/>
    <property type="match status" value="1"/>
</dbReference>
<dbReference type="InterPro" id="IPR000772">
    <property type="entry name" value="Ricin_B_lectin"/>
</dbReference>
<evidence type="ECO:0000256" key="1">
    <source>
        <dbReference type="ARBA" id="ARBA00001412"/>
    </source>
</evidence>
<keyword evidence="4 9" id="KW-0732">Signal</keyword>
<dbReference type="GO" id="GO:0004565">
    <property type="term" value="F:beta-galactosidase activity"/>
    <property type="evidence" value="ECO:0007669"/>
    <property type="project" value="UniProtKB-EC"/>
</dbReference>
<evidence type="ECO:0000256" key="7">
    <source>
        <dbReference type="ARBA" id="ARBA00023295"/>
    </source>
</evidence>
<comment type="catalytic activity">
    <reaction evidence="1">
        <text>Hydrolysis of terminal non-reducing beta-D-galactose residues in beta-D-galactosides.</text>
        <dbReference type="EC" id="3.2.1.23"/>
    </reaction>
</comment>
<dbReference type="Pfam" id="PF14200">
    <property type="entry name" value="RicinB_lectin_2"/>
    <property type="match status" value="1"/>
</dbReference>
<dbReference type="EC" id="3.2.1.23" evidence="3"/>
<dbReference type="PROSITE" id="PS50231">
    <property type="entry name" value="RICIN_B_LECTIN"/>
    <property type="match status" value="1"/>
</dbReference>
<protein>
    <recommendedName>
        <fullName evidence="3">beta-galactosidase</fullName>
        <ecNumber evidence="3">3.2.1.23</ecNumber>
    </recommendedName>
</protein>
<sequence>MTYALRLIGRVLTSLLCYLFFTQVCFANDNIFPAQPAAQKYINFDGKGFIINGKRTFLATGAIEYNRIPRELWKDRLMRIKRAGLNCVEIYSFWNYHEPHEGQFNFSGNQDLDAFLKLAKSFGLYVIARVGPYSCAEVDAGGYPVWLQFKRGMMVRNNDSISWPYITKFWDQLFPIVVNNQINRGGNVILIQLENEHPWGEGTDGLSNAYFKFLQSKALSYGMEVPYFFSSLNHGHEPGGNTPFSSAGRTSPWFSTEFWCVWFNHYGQTSDEVITKDRATWKIISNGGNGYAHYMFHGGTYFDYFAGIGVWASYDFGAAIGETGDLRPGYYKFKRAAWFARSFQEILETSDNATGTYSTAAGNANIQVVARQSNAGTILFLDNNGGSAQQTKVKFNGTDYPQNGSLTVNAREIMPFVANYKITPEVMLQVAPTRILGITEQSGTTTMVIYGQAGTPAELYFQAPAGTTITSGSPALSQNAPGQISLKTTFPATGAANYSFQTGNSKVRILAVNDTLADYSWFIEADERSYVVCGPQYIGTASMSNGQPGFNTESPWQHRTNFPVFAYDSSNIPIAMSAMNTQISHPGIIKPTNWEVMSGMEQAAPSYNTAGWLTSTTGPIFSGADGDISPYTWYRTTVNVPAAGPYTISFDEVRDTIIPFVDGIAIASSSVSKNGFTTDLSKGNHSIAVYVIHDGREKLWYHIGSLIVGTLNGGLKGSAHINQVASAPDTLTSWQIKPTNSTAVGTTPPPGNDSGWKPYTLGTNAFNGYDYAWFQVTLPAAGTSSIREVRFLNVDDNCWVYLNGVQIAKHTGWNSPFNVSLDSNWNTSGVNTLTLLVQNTGGVGGVYAPVTFATYSSRTALNDWVQQGGPGNPDASTGWSPLTGNTSFSGPQFFRCTFNANPPDETGTYSIWRIPTTSLFTGSIWVNGHNLGKYSRKVGGPGLYIPEKWLNASGTNTLVIYDAMGNRPDQVVIEPETGASRDVIPYEIASGPGIQSGAIYEIKTALNETSNLDVAGMATSNGANVLIWKDENKNSQRWKVIDAGNGLYKLEPQHAQGKALDADNQGTSNGTKVQIWDYWNGANQKWQINPVGGGYYELRPSNALNKVLDVSGANSADGTKVQLWDYANVPQQKWLFELVANPGARTTAETALIATDKTTGTTEITVSPNPVKDICWIKSKNLIDNVVVYDISGRLCKRIQQVDNNSVQINMGDMQAGTYLISITGSNFKKTVKVIKQ</sequence>
<evidence type="ECO:0000256" key="8">
    <source>
        <dbReference type="RuleBase" id="RU003679"/>
    </source>
</evidence>
<dbReference type="NCBIfam" id="TIGR04183">
    <property type="entry name" value="Por_Secre_tail"/>
    <property type="match status" value="1"/>
</dbReference>
<comment type="caution">
    <text evidence="11">The sequence shown here is derived from an EMBL/GenBank/DDBJ whole genome shotgun (WGS) entry which is preliminary data.</text>
</comment>
<accession>A0ABS5IYW6</accession>
<feature type="domain" description="Ricin B lectin" evidence="10">
    <location>
        <begin position="996"/>
        <end position="1137"/>
    </location>
</feature>
<evidence type="ECO:0000313" key="12">
    <source>
        <dbReference type="Proteomes" id="UP000676386"/>
    </source>
</evidence>
<dbReference type="InterPro" id="IPR031330">
    <property type="entry name" value="Gly_Hdrlase_35_cat"/>
</dbReference>
<dbReference type="SUPFAM" id="SSF49785">
    <property type="entry name" value="Galactose-binding domain-like"/>
    <property type="match status" value="3"/>
</dbReference>
<dbReference type="Pfam" id="PF01301">
    <property type="entry name" value="Glyco_hydro_35"/>
    <property type="match status" value="1"/>
</dbReference>
<evidence type="ECO:0000256" key="6">
    <source>
        <dbReference type="ARBA" id="ARBA00023180"/>
    </source>
</evidence>
<evidence type="ECO:0000256" key="9">
    <source>
        <dbReference type="SAM" id="SignalP"/>
    </source>
</evidence>
<dbReference type="PRINTS" id="PR00742">
    <property type="entry name" value="GLHYDRLASE35"/>
</dbReference>
<dbReference type="Proteomes" id="UP000676386">
    <property type="component" value="Unassembled WGS sequence"/>
</dbReference>
<comment type="similarity">
    <text evidence="2 8">Belongs to the glycosyl hydrolase 35 family.</text>
</comment>
<keyword evidence="5 11" id="KW-0378">Hydrolase</keyword>
<keyword evidence="7 11" id="KW-0326">Glycosidase</keyword>
<proteinExistence type="inferred from homology"/>
<keyword evidence="12" id="KW-1185">Reference proteome</keyword>
<feature type="signal peptide" evidence="9">
    <location>
        <begin position="1"/>
        <end position="27"/>
    </location>
</feature>
<evidence type="ECO:0000259" key="10">
    <source>
        <dbReference type="SMART" id="SM00458"/>
    </source>
</evidence>